<dbReference type="Proteomes" id="UP000521676">
    <property type="component" value="Unassembled WGS sequence"/>
</dbReference>
<organism evidence="2 4">
    <name type="scientific">Candidatus Chlorohelix allophototropha</name>
    <dbReference type="NCBI Taxonomy" id="3003348"/>
    <lineage>
        <taxon>Bacteria</taxon>
        <taxon>Bacillati</taxon>
        <taxon>Chloroflexota</taxon>
        <taxon>Chloroflexia</taxon>
        <taxon>Candidatus Chloroheliales</taxon>
        <taxon>Candidatus Chloroheliaceae</taxon>
        <taxon>Candidatus Chlorohelix</taxon>
    </lineage>
</organism>
<dbReference type="Gene3D" id="3.40.50.300">
    <property type="entry name" value="P-loop containing nucleotide triphosphate hydrolases"/>
    <property type="match status" value="1"/>
</dbReference>
<reference evidence="2 4" key="1">
    <citation type="submission" date="2020-06" db="EMBL/GenBank/DDBJ databases">
        <title>Anoxygenic phototrophic Chloroflexota member uses a Type I reaction center.</title>
        <authorList>
            <person name="Tsuji J.M."/>
            <person name="Shaw N.A."/>
            <person name="Nagashima S."/>
            <person name="Venkiteswaran J."/>
            <person name="Schiff S.L."/>
            <person name="Hanada S."/>
            <person name="Tank M."/>
            <person name="Neufeld J.D."/>
        </authorList>
    </citation>
    <scope>NUCLEOTIDE SEQUENCE [LARGE SCALE GENOMIC DNA]</scope>
    <source>
        <strain evidence="2">L227-S17</strain>
    </source>
</reference>
<dbReference type="EMBL" id="CP128399">
    <property type="protein sequence ID" value="WJW65469.1"/>
    <property type="molecule type" value="Genomic_DNA"/>
</dbReference>
<dbReference type="SMART" id="SM00382">
    <property type="entry name" value="AAA"/>
    <property type="match status" value="1"/>
</dbReference>
<evidence type="ECO:0000313" key="4">
    <source>
        <dbReference type="Proteomes" id="UP000521676"/>
    </source>
</evidence>
<protein>
    <submittedName>
        <fullName evidence="2">AAA family ATPase</fullName>
    </submittedName>
</protein>
<dbReference type="SUPFAM" id="SSF52540">
    <property type="entry name" value="P-loop containing nucleoside triphosphate hydrolases"/>
    <property type="match status" value="1"/>
</dbReference>
<sequence length="290" mass="32595">MTQLSRFSLTQRMEPLDRVGKEFFHWGLTENPFPITGTSLRFFMQKGQYLQAINAVSVVLRERQGLAAVYGEVGAGKSTTAKFLYDRIAITEGYKVAYVGNPSGTPSQVFSTIVREFGLDPVSNQVSRMQDQLQAFILEETQLKLNNIVLLIDEAQSLRKEALEYIRHLGNFERGEEKLLQVVLFGQTELIDIIKRRGNLWQRVVTHSYLNKLGASEVMDLVNFRLQVVGGNVNVIFDEGALEAFVRYSDGIPRNICKIGFHALVLGAQKDESKISEHTIIQAVKLAGLD</sequence>
<evidence type="ECO:0000259" key="1">
    <source>
        <dbReference type="SMART" id="SM00382"/>
    </source>
</evidence>
<dbReference type="PANTHER" id="PTHR35894">
    <property type="entry name" value="GENERAL SECRETION PATHWAY PROTEIN A-RELATED"/>
    <property type="match status" value="1"/>
</dbReference>
<dbReference type="InterPro" id="IPR003593">
    <property type="entry name" value="AAA+_ATPase"/>
</dbReference>
<dbReference type="PANTHER" id="PTHR35894:SF1">
    <property type="entry name" value="PHOSPHORIBULOKINASE _ URIDINE KINASE FAMILY"/>
    <property type="match status" value="1"/>
</dbReference>
<dbReference type="InterPro" id="IPR027417">
    <property type="entry name" value="P-loop_NTPase"/>
</dbReference>
<proteinExistence type="predicted"/>
<dbReference type="InterPro" id="IPR052026">
    <property type="entry name" value="ExeA_AAA_ATPase_DNA-bind"/>
</dbReference>
<dbReference type="EMBL" id="JACATZ010000001">
    <property type="protein sequence ID" value="NWJ46090.1"/>
    <property type="molecule type" value="Genomic_DNA"/>
</dbReference>
<dbReference type="Pfam" id="PF13401">
    <property type="entry name" value="AAA_22"/>
    <property type="match status" value="1"/>
</dbReference>
<keyword evidence="5" id="KW-1185">Reference proteome</keyword>
<evidence type="ECO:0000313" key="5">
    <source>
        <dbReference type="Proteomes" id="UP001431572"/>
    </source>
</evidence>
<dbReference type="InterPro" id="IPR049945">
    <property type="entry name" value="AAA_22"/>
</dbReference>
<name>A0A8T7M1U2_9CHLR</name>
<feature type="domain" description="AAA+ ATPase" evidence="1">
    <location>
        <begin position="63"/>
        <end position="232"/>
    </location>
</feature>
<dbReference type="RefSeq" id="WP_341467353.1">
    <property type="nucleotide sequence ID" value="NZ_CP128399.1"/>
</dbReference>
<evidence type="ECO:0000313" key="3">
    <source>
        <dbReference type="EMBL" id="WJW65469.1"/>
    </source>
</evidence>
<gene>
    <name evidence="2" type="ORF">HXX08_09450</name>
    <name evidence="3" type="ORF">OZ401_001234</name>
</gene>
<dbReference type="GO" id="GO:0016887">
    <property type="term" value="F:ATP hydrolysis activity"/>
    <property type="evidence" value="ECO:0007669"/>
    <property type="project" value="InterPro"/>
</dbReference>
<accession>A0A8T7M1U2</accession>
<evidence type="ECO:0000313" key="2">
    <source>
        <dbReference type="EMBL" id="NWJ46090.1"/>
    </source>
</evidence>
<dbReference type="AlphaFoldDB" id="A0A8T7M1U2"/>
<reference evidence="3" key="2">
    <citation type="journal article" date="2024" name="Nature">
        <title>Anoxygenic phototroph of the Chloroflexota uses a type I reaction centre.</title>
        <authorList>
            <person name="Tsuji J.M."/>
            <person name="Shaw N.A."/>
            <person name="Nagashima S."/>
            <person name="Venkiteswaran J.J."/>
            <person name="Schiff S.L."/>
            <person name="Watanabe T."/>
            <person name="Fukui M."/>
            <person name="Hanada S."/>
            <person name="Tank M."/>
            <person name="Neufeld J.D."/>
        </authorList>
    </citation>
    <scope>NUCLEOTIDE SEQUENCE</scope>
    <source>
        <strain evidence="3">L227-S17</strain>
    </source>
</reference>
<dbReference type="Proteomes" id="UP001431572">
    <property type="component" value="Chromosome 1"/>
</dbReference>